<feature type="domain" description="Rhamnogalacturonan lyase" evidence="12">
    <location>
        <begin position="316"/>
        <end position="395"/>
    </location>
</feature>
<dbReference type="Gene3D" id="2.70.98.10">
    <property type="match status" value="1"/>
</dbReference>
<organism evidence="13 14">
    <name type="scientific">Lophiostoma macrostomum CBS 122681</name>
    <dbReference type="NCBI Taxonomy" id="1314788"/>
    <lineage>
        <taxon>Eukaryota</taxon>
        <taxon>Fungi</taxon>
        <taxon>Dikarya</taxon>
        <taxon>Ascomycota</taxon>
        <taxon>Pezizomycotina</taxon>
        <taxon>Dothideomycetes</taxon>
        <taxon>Pleosporomycetidae</taxon>
        <taxon>Pleosporales</taxon>
        <taxon>Lophiostomataceae</taxon>
        <taxon>Lophiostoma</taxon>
    </lineage>
</organism>
<feature type="signal peptide" evidence="10">
    <location>
        <begin position="1"/>
        <end position="22"/>
    </location>
</feature>
<dbReference type="GO" id="GO:0030246">
    <property type="term" value="F:carbohydrate binding"/>
    <property type="evidence" value="ECO:0007669"/>
    <property type="project" value="InterPro"/>
</dbReference>
<evidence type="ECO:0000256" key="9">
    <source>
        <dbReference type="ARBA" id="ARBA00023326"/>
    </source>
</evidence>
<dbReference type="EC" id="4.2.2.23" evidence="4"/>
<dbReference type="InterPro" id="IPR008979">
    <property type="entry name" value="Galactose-bd-like_sf"/>
</dbReference>
<feature type="domain" description="Rhamnogalacturonan lyase" evidence="11">
    <location>
        <begin position="409"/>
        <end position="590"/>
    </location>
</feature>
<keyword evidence="14" id="KW-1185">Reference proteome</keyword>
<dbReference type="InterPro" id="IPR011013">
    <property type="entry name" value="Gal_mutarotase_sf_dom"/>
</dbReference>
<dbReference type="AlphaFoldDB" id="A0A6A6SN82"/>
<name>A0A6A6SN82_9PLEO</name>
<accession>A0A6A6SN82</accession>
<dbReference type="PANTHER" id="PTHR32018:SF1">
    <property type="entry name" value="RHAMNOGALACTURONAN ENDOLYASE"/>
    <property type="match status" value="1"/>
</dbReference>
<keyword evidence="7 13" id="KW-0456">Lyase</keyword>
<keyword evidence="8" id="KW-0119">Carbohydrate metabolism</keyword>
<reference evidence="13" key="1">
    <citation type="journal article" date="2020" name="Stud. Mycol.">
        <title>101 Dothideomycetes genomes: a test case for predicting lifestyles and emergence of pathogens.</title>
        <authorList>
            <person name="Haridas S."/>
            <person name="Albert R."/>
            <person name="Binder M."/>
            <person name="Bloem J."/>
            <person name="Labutti K."/>
            <person name="Salamov A."/>
            <person name="Andreopoulos B."/>
            <person name="Baker S."/>
            <person name="Barry K."/>
            <person name="Bills G."/>
            <person name="Bluhm B."/>
            <person name="Cannon C."/>
            <person name="Castanera R."/>
            <person name="Culley D."/>
            <person name="Daum C."/>
            <person name="Ezra D."/>
            <person name="Gonzalez J."/>
            <person name="Henrissat B."/>
            <person name="Kuo A."/>
            <person name="Liang C."/>
            <person name="Lipzen A."/>
            <person name="Lutzoni F."/>
            <person name="Magnuson J."/>
            <person name="Mondo S."/>
            <person name="Nolan M."/>
            <person name="Ohm R."/>
            <person name="Pangilinan J."/>
            <person name="Park H.-J."/>
            <person name="Ramirez L."/>
            <person name="Alfaro M."/>
            <person name="Sun H."/>
            <person name="Tritt A."/>
            <person name="Yoshinaga Y."/>
            <person name="Zwiers L.-H."/>
            <person name="Turgeon B."/>
            <person name="Goodwin S."/>
            <person name="Spatafora J."/>
            <person name="Crous P."/>
            <person name="Grigoriev I."/>
        </authorList>
    </citation>
    <scope>NUCLEOTIDE SEQUENCE</scope>
    <source>
        <strain evidence="13">CBS 122681</strain>
    </source>
</reference>
<dbReference type="SUPFAM" id="SSF74650">
    <property type="entry name" value="Galactose mutarotase-like"/>
    <property type="match status" value="1"/>
</dbReference>
<comment type="catalytic activity">
    <reaction evidence="1">
        <text>Endotype eliminative cleavage of L-alpha-rhamnopyranosyl-(1-&gt;4)-alpha-D-galactopyranosyluronic acid bonds of rhamnogalacturonan I domains in ramified hairy regions of pectin leaving L-rhamnopyranose at the reducing end and 4-deoxy-4,5-unsaturated D-galactopyranosyluronic acid at the non-reducing end.</text>
        <dbReference type="EC" id="4.2.2.23"/>
    </reaction>
</comment>
<gene>
    <name evidence="13" type="ORF">K491DRAFT_671226</name>
</gene>
<keyword evidence="5" id="KW-0964">Secreted</keyword>
<dbReference type="GO" id="GO:0000272">
    <property type="term" value="P:polysaccharide catabolic process"/>
    <property type="evidence" value="ECO:0007669"/>
    <property type="project" value="UniProtKB-KW"/>
</dbReference>
<evidence type="ECO:0000256" key="8">
    <source>
        <dbReference type="ARBA" id="ARBA00023277"/>
    </source>
</evidence>
<comment type="similarity">
    <text evidence="3">Belongs to the polysaccharide lyase 4 family.</text>
</comment>
<dbReference type="GO" id="GO:0005576">
    <property type="term" value="C:extracellular region"/>
    <property type="evidence" value="ECO:0007669"/>
    <property type="project" value="UniProtKB-SubCell"/>
</dbReference>
<dbReference type="InterPro" id="IPR014718">
    <property type="entry name" value="GH-type_carb-bd"/>
</dbReference>
<sequence length="593" mass="65799">MVNLKTFFVCLHLLVLIQWVKAIENGTQSKGFLKQLDSSTWIFGNDIWNLTQGRQYATKLWYKEKDLVGKAVGHYVSYNGAQSDLNWTSAAIVDSGSDFVNIRFTAKEGDFHWVIYDGLAGAYQYFVNHALPTLGEFRTLWRLDNETFPNGRTSVRDGQLPPLSSYVASTKVQDETWETANGTFLTKYDWSNFVRDTDFYGVYGDEVGSWYIPGGKDYYNGNHLKQELMIHRESQTGDAVQLNMIHGTHYQASSSDTFGANKTWGPWLWYLNNGSKADAALRVQQEVRAWPYSWFKDASYQSRGSVRGRLVLSDGRPAAGATVFLGDNHPNTTALDQGRGYYYTTYADEIGAFRIDDVRTGSYGLQAWSNGGSIADVSTSLLRNDVVVSRSAVTNLQTLRWNVTSEDNTIFRVGAFDRKTTGFALSGPTPFEHGRIAKCPANLTFVVGRSETGHWCFGQEALGTWTIIFSTNSSSTSTSASASTSTSPSTSNFTTTRAAKLLISLAGFASGSSADILLNSHKIGNITSGSALLPSSQDTYRGATRAGEWHLLEFGVEGDLLRGGGEENRLDFRVTKSTLWRGWLWDAVKLEWV</sequence>
<dbReference type="CDD" id="cd10320">
    <property type="entry name" value="RGL4_N"/>
    <property type="match status" value="1"/>
</dbReference>
<dbReference type="InterPro" id="IPR013784">
    <property type="entry name" value="Carb-bd-like_fold"/>
</dbReference>
<dbReference type="Pfam" id="PF14683">
    <property type="entry name" value="CBM-like"/>
    <property type="match status" value="1"/>
</dbReference>
<dbReference type="Proteomes" id="UP000799324">
    <property type="component" value="Unassembled WGS sequence"/>
</dbReference>
<evidence type="ECO:0000256" key="4">
    <source>
        <dbReference type="ARBA" id="ARBA00012437"/>
    </source>
</evidence>
<dbReference type="CDD" id="cd10316">
    <property type="entry name" value="RGL4_M"/>
    <property type="match status" value="1"/>
</dbReference>
<evidence type="ECO:0000256" key="7">
    <source>
        <dbReference type="ARBA" id="ARBA00023239"/>
    </source>
</evidence>
<dbReference type="Gene3D" id="2.60.120.260">
    <property type="entry name" value="Galactose-binding domain-like"/>
    <property type="match status" value="1"/>
</dbReference>
<evidence type="ECO:0000256" key="2">
    <source>
        <dbReference type="ARBA" id="ARBA00004613"/>
    </source>
</evidence>
<evidence type="ECO:0000313" key="13">
    <source>
        <dbReference type="EMBL" id="KAF2648063.1"/>
    </source>
</evidence>
<dbReference type="InterPro" id="IPR029411">
    <property type="entry name" value="RG-lyase_III"/>
</dbReference>
<dbReference type="InterPro" id="IPR029413">
    <property type="entry name" value="RG-lyase_II"/>
</dbReference>
<dbReference type="EMBL" id="MU004560">
    <property type="protein sequence ID" value="KAF2648063.1"/>
    <property type="molecule type" value="Genomic_DNA"/>
</dbReference>
<dbReference type="Pfam" id="PF14686">
    <property type="entry name" value="fn3_3"/>
    <property type="match status" value="1"/>
</dbReference>
<evidence type="ECO:0000256" key="3">
    <source>
        <dbReference type="ARBA" id="ARBA00010418"/>
    </source>
</evidence>
<evidence type="ECO:0000256" key="1">
    <source>
        <dbReference type="ARBA" id="ARBA00001324"/>
    </source>
</evidence>
<dbReference type="SUPFAM" id="SSF49785">
    <property type="entry name" value="Galactose-binding domain-like"/>
    <property type="match status" value="1"/>
</dbReference>
<protein>
    <recommendedName>
        <fullName evidence="4">rhamnogalacturonan endolyase</fullName>
        <ecNumber evidence="4">4.2.2.23</ecNumber>
    </recommendedName>
</protein>
<dbReference type="PANTHER" id="PTHR32018">
    <property type="entry name" value="RHAMNOGALACTURONATE LYASE FAMILY PROTEIN"/>
    <property type="match status" value="1"/>
</dbReference>
<comment type="subcellular location">
    <subcellularLocation>
        <location evidence="2">Secreted</location>
    </subcellularLocation>
</comment>
<evidence type="ECO:0000259" key="11">
    <source>
        <dbReference type="Pfam" id="PF14683"/>
    </source>
</evidence>
<dbReference type="OrthoDB" id="1179585at2759"/>
<evidence type="ECO:0000256" key="5">
    <source>
        <dbReference type="ARBA" id="ARBA00022525"/>
    </source>
</evidence>
<dbReference type="SUPFAM" id="SSF49452">
    <property type="entry name" value="Starch-binding domain-like"/>
    <property type="match status" value="1"/>
</dbReference>
<evidence type="ECO:0000313" key="14">
    <source>
        <dbReference type="Proteomes" id="UP000799324"/>
    </source>
</evidence>
<proteinExistence type="inferred from homology"/>
<dbReference type="GO" id="GO:0102210">
    <property type="term" value="F:rhamnogalacturonan endolyase activity"/>
    <property type="evidence" value="ECO:0007669"/>
    <property type="project" value="UniProtKB-EC"/>
</dbReference>
<dbReference type="InterPro" id="IPR051850">
    <property type="entry name" value="Polysacch_Lyase_4"/>
</dbReference>
<dbReference type="Gene3D" id="2.60.40.1120">
    <property type="entry name" value="Carboxypeptidase-like, regulatory domain"/>
    <property type="match status" value="1"/>
</dbReference>
<evidence type="ECO:0000256" key="10">
    <source>
        <dbReference type="SAM" id="SignalP"/>
    </source>
</evidence>
<keyword evidence="6 10" id="KW-0732">Signal</keyword>
<keyword evidence="9" id="KW-0624">Polysaccharide degradation</keyword>
<evidence type="ECO:0000259" key="12">
    <source>
        <dbReference type="Pfam" id="PF14686"/>
    </source>
</evidence>
<feature type="chain" id="PRO_5025539248" description="rhamnogalacturonan endolyase" evidence="10">
    <location>
        <begin position="23"/>
        <end position="593"/>
    </location>
</feature>
<evidence type="ECO:0000256" key="6">
    <source>
        <dbReference type="ARBA" id="ARBA00022729"/>
    </source>
</evidence>